<gene>
    <name evidence="2" type="ORF">C5F47_05215</name>
</gene>
<keyword evidence="1" id="KW-1133">Transmembrane helix</keyword>
<protein>
    <submittedName>
        <fullName evidence="2">Uncharacterized protein</fullName>
    </submittedName>
</protein>
<organism evidence="2 3">
    <name type="scientific">Nitrosopumilus cobalaminigenes</name>
    <dbReference type="NCBI Taxonomy" id="1470066"/>
    <lineage>
        <taxon>Archaea</taxon>
        <taxon>Nitrososphaerota</taxon>
        <taxon>Nitrososphaeria</taxon>
        <taxon>Nitrosopumilales</taxon>
        <taxon>Nitrosopumilaceae</taxon>
        <taxon>Nitrosopumilus</taxon>
    </lineage>
</organism>
<dbReference type="RefSeq" id="WP_179360086.1">
    <property type="nucleotide sequence ID" value="NZ_CP026993.1"/>
</dbReference>
<feature type="transmembrane region" description="Helical" evidence="1">
    <location>
        <begin position="305"/>
        <end position="323"/>
    </location>
</feature>
<proteinExistence type="predicted"/>
<name>A0A7D5M2F8_9ARCH</name>
<dbReference type="GeneID" id="56059415"/>
<accession>A0A7D5M2F8</accession>
<dbReference type="OrthoDB" id="2928at2157"/>
<reference evidence="2 3" key="1">
    <citation type="submission" date="2018-02" db="EMBL/GenBank/DDBJ databases">
        <title>Complete genome of Nitrosopumilus cobalaminigenes HCA1.</title>
        <authorList>
            <person name="Qin W."/>
            <person name="Zheng Y."/>
            <person name="Stahl D.A."/>
        </authorList>
    </citation>
    <scope>NUCLEOTIDE SEQUENCE [LARGE SCALE GENOMIC DNA]</scope>
    <source>
        <strain evidence="2 3">HCA1</strain>
    </source>
</reference>
<evidence type="ECO:0000313" key="3">
    <source>
        <dbReference type="Proteomes" id="UP000509771"/>
    </source>
</evidence>
<dbReference type="AlphaFoldDB" id="A0A7D5M2F8"/>
<keyword evidence="3" id="KW-1185">Reference proteome</keyword>
<keyword evidence="1" id="KW-0472">Membrane</keyword>
<dbReference type="KEGG" id="ncl:C5F47_05215"/>
<evidence type="ECO:0000256" key="1">
    <source>
        <dbReference type="SAM" id="Phobius"/>
    </source>
</evidence>
<sequence>MNKKYVTISLMLVLVSFVVPAHAVQLDVAIPKGSEEFSPVYTFTRIISIQYSEDSRLAELFGDVQQKILFDLDSKNAAVLIEKINLQLAEKSFVIVDDVSGEYSATITPQVKSVSIEYKITIQPTMKGHFISDNVLDAQWRGFEILDKVPIETEYGIIDINSPMAAVSQMPELKQYLSDSEAMQVLELSILDASGLELSLSSWESMFDPTGKMSEAEEYGFSGTVITNYSMGICTVYRGVCQDRDISVSFERDGEEYSIRSIESQDDGTIVIDGYVQESSGRTESFLVTDDRPENRPPEEGQIPILYTASGAGIAIAAGFFVWSDKKSKKISTEQTGIDPSDLFSVAIGSAAGSYQTNRGTAELR</sequence>
<dbReference type="Proteomes" id="UP000509771">
    <property type="component" value="Chromosome"/>
</dbReference>
<dbReference type="EMBL" id="CP026993">
    <property type="protein sequence ID" value="QLH02990.1"/>
    <property type="molecule type" value="Genomic_DNA"/>
</dbReference>
<evidence type="ECO:0000313" key="2">
    <source>
        <dbReference type="EMBL" id="QLH02990.1"/>
    </source>
</evidence>
<keyword evidence="1" id="KW-0812">Transmembrane</keyword>